<keyword evidence="3" id="KW-1185">Reference proteome</keyword>
<keyword evidence="1" id="KW-0732">Signal</keyword>
<name>A0ABY4B0S9_9BACT</name>
<gene>
    <name evidence="2" type="ORF">MTP16_16595</name>
</gene>
<reference evidence="2 3" key="1">
    <citation type="submission" date="2022-03" db="EMBL/GenBank/DDBJ databases">
        <title>Hymenobactersp. isolated from the air.</title>
        <authorList>
            <person name="Won M."/>
            <person name="Kwon S.-W."/>
        </authorList>
    </citation>
    <scope>NUCLEOTIDE SEQUENCE [LARGE SCALE GENOMIC DNA]</scope>
    <source>
        <strain evidence="2 3">KACC 22596</strain>
    </source>
</reference>
<feature type="signal peptide" evidence="1">
    <location>
        <begin position="1"/>
        <end position="25"/>
    </location>
</feature>
<accession>A0ABY4B0S9</accession>
<sequence>MNLFRTTTVLGFGLAGLGLSSCLSAPDYPVEPAIDFKSVEMVVVPTGPRTAIDTLKFSVDFHDGDGDLGLSNDDIKVAPYNATTGGFKGRSPQYNYIIQPFKRSGTNGNYTYTKFVLSTEGEYDGTYPRLEKDDTRPAPLKGTLTYALPVSVDGSVFNPGDTFRFEITIMDRALHASNTVTTSDVTLKGPN</sequence>
<evidence type="ECO:0000313" key="3">
    <source>
        <dbReference type="Proteomes" id="UP000831390"/>
    </source>
</evidence>
<organism evidence="2 3">
    <name type="scientific">Hymenobacter monticola</name>
    <dbReference type="NCBI Taxonomy" id="1705399"/>
    <lineage>
        <taxon>Bacteria</taxon>
        <taxon>Pseudomonadati</taxon>
        <taxon>Bacteroidota</taxon>
        <taxon>Cytophagia</taxon>
        <taxon>Cytophagales</taxon>
        <taxon>Hymenobacteraceae</taxon>
        <taxon>Hymenobacter</taxon>
    </lineage>
</organism>
<evidence type="ECO:0000313" key="2">
    <source>
        <dbReference type="EMBL" id="UOE32742.1"/>
    </source>
</evidence>
<feature type="chain" id="PRO_5046525200" description="Lipoprotein" evidence="1">
    <location>
        <begin position="26"/>
        <end position="191"/>
    </location>
</feature>
<proteinExistence type="predicted"/>
<dbReference type="Proteomes" id="UP000831390">
    <property type="component" value="Chromosome"/>
</dbReference>
<protein>
    <recommendedName>
        <fullName evidence="4">Lipoprotein</fullName>
    </recommendedName>
</protein>
<dbReference type="EMBL" id="CP094534">
    <property type="protein sequence ID" value="UOE32742.1"/>
    <property type="molecule type" value="Genomic_DNA"/>
</dbReference>
<dbReference type="RefSeq" id="WP_243511821.1">
    <property type="nucleotide sequence ID" value="NZ_CP094534.1"/>
</dbReference>
<evidence type="ECO:0008006" key="4">
    <source>
        <dbReference type="Google" id="ProtNLM"/>
    </source>
</evidence>
<dbReference type="PROSITE" id="PS51257">
    <property type="entry name" value="PROKAR_LIPOPROTEIN"/>
    <property type="match status" value="1"/>
</dbReference>
<evidence type="ECO:0000256" key="1">
    <source>
        <dbReference type="SAM" id="SignalP"/>
    </source>
</evidence>